<feature type="domain" description="FERM" evidence="1">
    <location>
        <begin position="12"/>
        <end position="167"/>
    </location>
</feature>
<accession>A0A8X6G5Y6</accession>
<evidence type="ECO:0000313" key="3">
    <source>
        <dbReference type="Proteomes" id="UP000887116"/>
    </source>
</evidence>
<dbReference type="Proteomes" id="UP000887116">
    <property type="component" value="Unassembled WGS sequence"/>
</dbReference>
<dbReference type="PANTHER" id="PTHR23280">
    <property type="entry name" value="4.1 G PROTEIN"/>
    <property type="match status" value="1"/>
</dbReference>
<dbReference type="GO" id="GO:0005856">
    <property type="term" value="C:cytoskeleton"/>
    <property type="evidence" value="ECO:0007669"/>
    <property type="project" value="TreeGrafter"/>
</dbReference>
<evidence type="ECO:0000259" key="1">
    <source>
        <dbReference type="PROSITE" id="PS50057"/>
    </source>
</evidence>
<dbReference type="SUPFAM" id="SSF54236">
    <property type="entry name" value="Ubiquitin-like"/>
    <property type="match status" value="1"/>
</dbReference>
<dbReference type="Gene3D" id="3.10.20.90">
    <property type="entry name" value="Phosphatidylinositol 3-kinase Catalytic Subunit, Chain A, domain 1"/>
    <property type="match status" value="1"/>
</dbReference>
<dbReference type="EMBL" id="BMAO01034412">
    <property type="protein sequence ID" value="GFQ96338.1"/>
    <property type="molecule type" value="Genomic_DNA"/>
</dbReference>
<organism evidence="2 3">
    <name type="scientific">Trichonephila clavata</name>
    <name type="common">Joro spider</name>
    <name type="synonym">Nephila clavata</name>
    <dbReference type="NCBI Taxonomy" id="2740835"/>
    <lineage>
        <taxon>Eukaryota</taxon>
        <taxon>Metazoa</taxon>
        <taxon>Ecdysozoa</taxon>
        <taxon>Arthropoda</taxon>
        <taxon>Chelicerata</taxon>
        <taxon>Arachnida</taxon>
        <taxon>Araneae</taxon>
        <taxon>Araneomorphae</taxon>
        <taxon>Entelegynae</taxon>
        <taxon>Araneoidea</taxon>
        <taxon>Nephilidae</taxon>
        <taxon>Trichonephila</taxon>
    </lineage>
</organism>
<comment type="caution">
    <text evidence="2">The sequence shown here is derived from an EMBL/GenBank/DDBJ whole genome shotgun (WGS) entry which is preliminary data.</text>
</comment>
<dbReference type="PROSITE" id="PS50057">
    <property type="entry name" value="FERM_3"/>
    <property type="match status" value="1"/>
</dbReference>
<protein>
    <submittedName>
        <fullName evidence="2">FERM domain-containing protein</fullName>
    </submittedName>
</protein>
<gene>
    <name evidence="2" type="primary">107365899</name>
    <name evidence="2" type="ORF">TNCT_64311</name>
</gene>
<keyword evidence="3" id="KW-1185">Reference proteome</keyword>
<dbReference type="PANTHER" id="PTHR23280:SF4">
    <property type="entry name" value="BAND 4.1-LIKE PROTEIN 4A"/>
    <property type="match status" value="1"/>
</dbReference>
<dbReference type="InterPro" id="IPR018979">
    <property type="entry name" value="FERM_N"/>
</dbReference>
<dbReference type="Pfam" id="PF09379">
    <property type="entry name" value="FERM_N"/>
    <property type="match status" value="1"/>
</dbReference>
<dbReference type="InterPro" id="IPR029071">
    <property type="entry name" value="Ubiquitin-like_domsf"/>
</dbReference>
<dbReference type="GO" id="GO:0031032">
    <property type="term" value="P:actomyosin structure organization"/>
    <property type="evidence" value="ECO:0007669"/>
    <property type="project" value="TreeGrafter"/>
</dbReference>
<dbReference type="AlphaFoldDB" id="A0A8X6G5Y6"/>
<sequence>MFWCFGKKSRNYHCKIVLLDETEFIQDIQETSRGQQLLDVVFKHLNLMETAYFGLRFMDATGQRHWLDPNKNIVKQMKVIHLGKEFVITALIGEIYTITYKRGEYYLGFRIMRFSISKSVEGLVQNGDLCHEVKGTIPRSGKCLGQRRELKEEPVSVFNVSYHLCYQ</sequence>
<dbReference type="FunFam" id="3.10.20.90:FF:000039">
    <property type="entry name" value="Tyrosine-protein phosphatase non-receptor type"/>
    <property type="match status" value="1"/>
</dbReference>
<dbReference type="InterPro" id="IPR000299">
    <property type="entry name" value="FERM_domain"/>
</dbReference>
<name>A0A8X6G5Y6_TRICU</name>
<reference evidence="2" key="1">
    <citation type="submission" date="2020-07" db="EMBL/GenBank/DDBJ databases">
        <title>Multicomponent nature underlies the extraordinary mechanical properties of spider dragline silk.</title>
        <authorList>
            <person name="Kono N."/>
            <person name="Nakamura H."/>
            <person name="Mori M."/>
            <person name="Yoshida Y."/>
            <person name="Ohtoshi R."/>
            <person name="Malay A.D."/>
            <person name="Moran D.A.P."/>
            <person name="Tomita M."/>
            <person name="Numata K."/>
            <person name="Arakawa K."/>
        </authorList>
    </citation>
    <scope>NUCLEOTIDE SEQUENCE</scope>
</reference>
<dbReference type="OrthoDB" id="6431038at2759"/>
<evidence type="ECO:0000313" key="2">
    <source>
        <dbReference type="EMBL" id="GFQ96338.1"/>
    </source>
</evidence>
<proteinExistence type="predicted"/>